<dbReference type="EMBL" id="BLLK01000022">
    <property type="protein sequence ID" value="GFH46675.1"/>
    <property type="molecule type" value="Genomic_DNA"/>
</dbReference>
<keyword evidence="2" id="KW-0934">Plastid</keyword>
<dbReference type="AlphaFoldDB" id="A0AAD3CK99"/>
<feature type="compositionally biased region" description="Basic and acidic residues" evidence="3">
    <location>
        <begin position="229"/>
        <end position="241"/>
    </location>
</feature>
<keyword evidence="4" id="KW-0732">Signal</keyword>
<comment type="caution">
    <text evidence="6">The sequence shown here is derived from an EMBL/GenBank/DDBJ whole genome shotgun (WGS) entry which is preliminary data.</text>
</comment>
<feature type="domain" description="Plastid lipid-associated protein/fibrillin conserved" evidence="5">
    <location>
        <begin position="76"/>
        <end position="307"/>
    </location>
</feature>
<feature type="signal peptide" evidence="4">
    <location>
        <begin position="1"/>
        <end position="22"/>
    </location>
</feature>
<evidence type="ECO:0000256" key="1">
    <source>
        <dbReference type="ARBA" id="ARBA00004474"/>
    </source>
</evidence>
<organism evidence="6 7">
    <name type="scientific">Chaetoceros tenuissimus</name>
    <dbReference type="NCBI Taxonomy" id="426638"/>
    <lineage>
        <taxon>Eukaryota</taxon>
        <taxon>Sar</taxon>
        <taxon>Stramenopiles</taxon>
        <taxon>Ochrophyta</taxon>
        <taxon>Bacillariophyta</taxon>
        <taxon>Coscinodiscophyceae</taxon>
        <taxon>Chaetocerotophycidae</taxon>
        <taxon>Chaetocerotales</taxon>
        <taxon>Chaetocerotaceae</taxon>
        <taxon>Chaetoceros</taxon>
    </lineage>
</organism>
<accession>A0AAD3CK99</accession>
<keyword evidence="7" id="KW-1185">Reference proteome</keyword>
<evidence type="ECO:0000259" key="5">
    <source>
        <dbReference type="Pfam" id="PF04755"/>
    </source>
</evidence>
<name>A0AAD3CK99_9STRA</name>
<dbReference type="Proteomes" id="UP001054902">
    <property type="component" value="Unassembled WGS sequence"/>
</dbReference>
<gene>
    <name evidence="6" type="ORF">CTEN210_03149</name>
</gene>
<evidence type="ECO:0000256" key="3">
    <source>
        <dbReference type="SAM" id="MobiDB-lite"/>
    </source>
</evidence>
<protein>
    <recommendedName>
        <fullName evidence="5">Plastid lipid-associated protein/fibrillin conserved domain-containing protein</fullName>
    </recommendedName>
</protein>
<proteinExistence type="predicted"/>
<feature type="chain" id="PRO_5042076581" description="Plastid lipid-associated protein/fibrillin conserved domain-containing protein" evidence="4">
    <location>
        <begin position="23"/>
        <end position="316"/>
    </location>
</feature>
<evidence type="ECO:0000313" key="6">
    <source>
        <dbReference type="EMBL" id="GFH46675.1"/>
    </source>
</evidence>
<evidence type="ECO:0000256" key="2">
    <source>
        <dbReference type="ARBA" id="ARBA00022640"/>
    </source>
</evidence>
<dbReference type="Pfam" id="PF04755">
    <property type="entry name" value="PAP_fibrillin"/>
    <property type="match status" value="1"/>
</dbReference>
<dbReference type="InterPro" id="IPR039633">
    <property type="entry name" value="PAP"/>
</dbReference>
<sequence length="316" mass="34418">MRNGKSIKAALLLLLQAKICCAFTTPGNGCVRSTSVMETSPITITSIFQSSIEDDIPADDNTSIDDSAELFQQRQLLKLSLLMKAQDTKRGFQASKEQREEISALINDLSQLNPTSEPASSYYKSKTVSKDSPTIAGKWTLKYTDAPDITSLDPVLSSSNSALGMLPSPPPLSKLARIGQDYEKGSKDEITEDGPRILQKVVCEASADPSKPTEIDLTLVGFELIGDTGTKKEEQSNDGEKSNPLNPFGLPLPIPDLNQLQDGPAAVLEANPIKLRGPLKSPFGKSNILYLDEDMRILKTNQGYVAVNMRDVDPWF</sequence>
<comment type="subcellular location">
    <subcellularLocation>
        <location evidence="1">Plastid</location>
    </subcellularLocation>
</comment>
<evidence type="ECO:0000313" key="7">
    <source>
        <dbReference type="Proteomes" id="UP001054902"/>
    </source>
</evidence>
<dbReference type="GO" id="GO:0009536">
    <property type="term" value="C:plastid"/>
    <property type="evidence" value="ECO:0007669"/>
    <property type="project" value="UniProtKB-SubCell"/>
</dbReference>
<feature type="region of interest" description="Disordered" evidence="3">
    <location>
        <begin position="228"/>
        <end position="249"/>
    </location>
</feature>
<reference evidence="6 7" key="1">
    <citation type="journal article" date="2021" name="Sci. Rep.">
        <title>The genome of the diatom Chaetoceros tenuissimus carries an ancient integrated fragment of an extant virus.</title>
        <authorList>
            <person name="Hongo Y."/>
            <person name="Kimura K."/>
            <person name="Takaki Y."/>
            <person name="Yoshida Y."/>
            <person name="Baba S."/>
            <person name="Kobayashi G."/>
            <person name="Nagasaki K."/>
            <person name="Hano T."/>
            <person name="Tomaru Y."/>
        </authorList>
    </citation>
    <scope>NUCLEOTIDE SEQUENCE [LARGE SCALE GENOMIC DNA]</scope>
    <source>
        <strain evidence="6 7">NIES-3715</strain>
    </source>
</reference>
<dbReference type="InterPro" id="IPR006843">
    <property type="entry name" value="PAP/fibrillin_dom"/>
</dbReference>
<dbReference type="PANTHER" id="PTHR31906">
    <property type="entry name" value="PLASTID-LIPID-ASSOCIATED PROTEIN 4, CHLOROPLASTIC-RELATED"/>
    <property type="match status" value="1"/>
</dbReference>
<evidence type="ECO:0000256" key="4">
    <source>
        <dbReference type="SAM" id="SignalP"/>
    </source>
</evidence>